<proteinExistence type="predicted"/>
<gene>
    <name evidence="1" type="ORF">MNBD_IGNAVI01-2678</name>
</gene>
<dbReference type="EMBL" id="UOGD01000181">
    <property type="protein sequence ID" value="VAX20954.1"/>
    <property type="molecule type" value="Genomic_DNA"/>
</dbReference>
<reference evidence="1" key="1">
    <citation type="submission" date="2018-06" db="EMBL/GenBank/DDBJ databases">
        <authorList>
            <person name="Zhirakovskaya E."/>
        </authorList>
    </citation>
    <scope>NUCLEOTIDE SEQUENCE</scope>
</reference>
<evidence type="ECO:0000313" key="1">
    <source>
        <dbReference type="EMBL" id="VAX20954.1"/>
    </source>
</evidence>
<dbReference type="InterPro" id="IPR047654">
    <property type="entry name" value="IS1634_transpos"/>
</dbReference>
<dbReference type="NCBIfam" id="NF033559">
    <property type="entry name" value="transpos_IS1634"/>
    <property type="match status" value="1"/>
</dbReference>
<organism evidence="1">
    <name type="scientific">hydrothermal vent metagenome</name>
    <dbReference type="NCBI Taxonomy" id="652676"/>
    <lineage>
        <taxon>unclassified sequences</taxon>
        <taxon>metagenomes</taxon>
        <taxon>ecological metagenomes</taxon>
    </lineage>
</organism>
<protein>
    <submittedName>
        <fullName evidence="1">Transposase</fullName>
    </submittedName>
</protein>
<accession>A0A3B1CAE5</accession>
<sequence length="260" mass="30092">MFVRKKKNKSGKISVQVIDKSSGKYKVIKTVGCSNNALEVEKLYHDAKLWIKEQLGDLELDFHGQSQTDKFLENIEQITVSGTNLLLEKIYNSIGFNRIDNEVFKLFVFARIVFPRSKLKTTELLEKYYNLKVSVYKVYRQLDAICSLQKTLIEEISYQHTLKILGGKISIVFYDVTTLYFEIDNEDELRKRGFSKEGKHQNPQIILGLLVSLDGYPLAYEIFEDNKFEGHTMLPVVEKFKKKYKINKLVIIADKGLLSS</sequence>
<dbReference type="AlphaFoldDB" id="A0A3B1CAE5"/>
<name>A0A3B1CAE5_9ZZZZ</name>